<evidence type="ECO:0000256" key="1">
    <source>
        <dbReference type="SAM" id="Phobius"/>
    </source>
</evidence>
<dbReference type="AlphaFoldDB" id="A0A5K3F4C7"/>
<evidence type="ECO:0000313" key="2">
    <source>
        <dbReference type="WBParaSite" id="MCU_005422-RB"/>
    </source>
</evidence>
<name>A0A5K3F4C7_MESCO</name>
<protein>
    <submittedName>
        <fullName evidence="2">DUF1731 domain-containing protein</fullName>
    </submittedName>
</protein>
<organism evidence="2">
    <name type="scientific">Mesocestoides corti</name>
    <name type="common">Flatworm</name>
    <dbReference type="NCBI Taxonomy" id="53468"/>
    <lineage>
        <taxon>Eukaryota</taxon>
        <taxon>Metazoa</taxon>
        <taxon>Spiralia</taxon>
        <taxon>Lophotrochozoa</taxon>
        <taxon>Platyhelminthes</taxon>
        <taxon>Cestoda</taxon>
        <taxon>Eucestoda</taxon>
        <taxon>Cyclophyllidea</taxon>
        <taxon>Mesocestoididae</taxon>
        <taxon>Mesocestoides</taxon>
    </lineage>
</organism>
<feature type="transmembrane region" description="Helical" evidence="1">
    <location>
        <begin position="45"/>
        <end position="64"/>
    </location>
</feature>
<keyword evidence="1" id="KW-0472">Membrane</keyword>
<feature type="transmembrane region" description="Helical" evidence="1">
    <location>
        <begin position="7"/>
        <end position="25"/>
    </location>
</feature>
<sequence>FRLTKVVLGFFCVYVANVGGCFFLYPETFVPRLYVPSSKNGRCPPIFWVVACSFNNLFHIRVLLSENLKVIFDHLHTFLFRFSLRLL</sequence>
<dbReference type="WBParaSite" id="MCU_005422-RB">
    <property type="protein sequence ID" value="MCU_005422-RB"/>
    <property type="gene ID" value="MCU_005422"/>
</dbReference>
<proteinExistence type="predicted"/>
<keyword evidence="1" id="KW-0812">Transmembrane</keyword>
<accession>A0A5K3F4C7</accession>
<reference evidence="2" key="1">
    <citation type="submission" date="2019-11" db="UniProtKB">
        <authorList>
            <consortium name="WormBaseParasite"/>
        </authorList>
    </citation>
    <scope>IDENTIFICATION</scope>
</reference>
<keyword evidence="1" id="KW-1133">Transmembrane helix</keyword>